<gene>
    <name evidence="1" type="ORF">HPB51_015581</name>
</gene>
<organism evidence="1 2">
    <name type="scientific">Rhipicephalus microplus</name>
    <name type="common">Cattle tick</name>
    <name type="synonym">Boophilus microplus</name>
    <dbReference type="NCBI Taxonomy" id="6941"/>
    <lineage>
        <taxon>Eukaryota</taxon>
        <taxon>Metazoa</taxon>
        <taxon>Ecdysozoa</taxon>
        <taxon>Arthropoda</taxon>
        <taxon>Chelicerata</taxon>
        <taxon>Arachnida</taxon>
        <taxon>Acari</taxon>
        <taxon>Parasitiformes</taxon>
        <taxon>Ixodida</taxon>
        <taxon>Ixodoidea</taxon>
        <taxon>Ixodidae</taxon>
        <taxon>Rhipicephalinae</taxon>
        <taxon>Rhipicephalus</taxon>
        <taxon>Boophilus</taxon>
    </lineage>
</organism>
<protein>
    <submittedName>
        <fullName evidence="1">Uncharacterized protein</fullName>
    </submittedName>
</protein>
<name>A0A9J6DHP8_RHIMP</name>
<proteinExistence type="predicted"/>
<evidence type="ECO:0000313" key="2">
    <source>
        <dbReference type="Proteomes" id="UP000821866"/>
    </source>
</evidence>
<dbReference type="VEuPathDB" id="VectorBase:LOC119165910"/>
<evidence type="ECO:0000313" key="1">
    <source>
        <dbReference type="EMBL" id="KAH8021401.1"/>
    </source>
</evidence>
<dbReference type="Proteomes" id="UP000821866">
    <property type="component" value="Chromosome 7"/>
</dbReference>
<reference evidence="1" key="1">
    <citation type="journal article" date="2020" name="Cell">
        <title>Large-Scale Comparative Analyses of Tick Genomes Elucidate Their Genetic Diversity and Vector Capacities.</title>
        <authorList>
            <consortium name="Tick Genome and Microbiome Consortium (TIGMIC)"/>
            <person name="Jia N."/>
            <person name="Wang J."/>
            <person name="Shi W."/>
            <person name="Du L."/>
            <person name="Sun Y."/>
            <person name="Zhan W."/>
            <person name="Jiang J.F."/>
            <person name="Wang Q."/>
            <person name="Zhang B."/>
            <person name="Ji P."/>
            <person name="Bell-Sakyi L."/>
            <person name="Cui X.M."/>
            <person name="Yuan T.T."/>
            <person name="Jiang B.G."/>
            <person name="Yang W.F."/>
            <person name="Lam T.T."/>
            <person name="Chang Q.C."/>
            <person name="Ding S.J."/>
            <person name="Wang X.J."/>
            <person name="Zhu J.G."/>
            <person name="Ruan X.D."/>
            <person name="Zhao L."/>
            <person name="Wei J.T."/>
            <person name="Ye R.Z."/>
            <person name="Que T.C."/>
            <person name="Du C.H."/>
            <person name="Zhou Y.H."/>
            <person name="Cheng J.X."/>
            <person name="Dai P.F."/>
            <person name="Guo W.B."/>
            <person name="Han X.H."/>
            <person name="Huang E.J."/>
            <person name="Li L.F."/>
            <person name="Wei W."/>
            <person name="Gao Y.C."/>
            <person name="Liu J.Z."/>
            <person name="Shao H.Z."/>
            <person name="Wang X."/>
            <person name="Wang C.C."/>
            <person name="Yang T.C."/>
            <person name="Huo Q.B."/>
            <person name="Li W."/>
            <person name="Chen H.Y."/>
            <person name="Chen S.E."/>
            <person name="Zhou L.G."/>
            <person name="Ni X.B."/>
            <person name="Tian J.H."/>
            <person name="Sheng Y."/>
            <person name="Liu T."/>
            <person name="Pan Y.S."/>
            <person name="Xia L.Y."/>
            <person name="Li J."/>
            <person name="Zhao F."/>
            <person name="Cao W.C."/>
        </authorList>
    </citation>
    <scope>NUCLEOTIDE SEQUENCE</scope>
    <source>
        <strain evidence="1">Rmic-2018</strain>
    </source>
</reference>
<reference evidence="1" key="2">
    <citation type="submission" date="2021-09" db="EMBL/GenBank/DDBJ databases">
        <authorList>
            <person name="Jia N."/>
            <person name="Wang J."/>
            <person name="Shi W."/>
            <person name="Du L."/>
            <person name="Sun Y."/>
            <person name="Zhan W."/>
            <person name="Jiang J."/>
            <person name="Wang Q."/>
            <person name="Zhang B."/>
            <person name="Ji P."/>
            <person name="Sakyi L.B."/>
            <person name="Cui X."/>
            <person name="Yuan T."/>
            <person name="Jiang B."/>
            <person name="Yang W."/>
            <person name="Lam T.T.-Y."/>
            <person name="Chang Q."/>
            <person name="Ding S."/>
            <person name="Wang X."/>
            <person name="Zhu J."/>
            <person name="Ruan X."/>
            <person name="Zhao L."/>
            <person name="Wei J."/>
            <person name="Que T."/>
            <person name="Du C."/>
            <person name="Cheng J."/>
            <person name="Dai P."/>
            <person name="Han X."/>
            <person name="Huang E."/>
            <person name="Gao Y."/>
            <person name="Liu J."/>
            <person name="Shao H."/>
            <person name="Ye R."/>
            <person name="Li L."/>
            <person name="Wei W."/>
            <person name="Wang X."/>
            <person name="Wang C."/>
            <person name="Huo Q."/>
            <person name="Li W."/>
            <person name="Guo W."/>
            <person name="Chen H."/>
            <person name="Chen S."/>
            <person name="Zhou L."/>
            <person name="Zhou L."/>
            <person name="Ni X."/>
            <person name="Tian J."/>
            <person name="Zhou Y."/>
            <person name="Sheng Y."/>
            <person name="Liu T."/>
            <person name="Pan Y."/>
            <person name="Xia L."/>
            <person name="Li J."/>
            <person name="Zhao F."/>
            <person name="Cao W."/>
        </authorList>
    </citation>
    <scope>NUCLEOTIDE SEQUENCE</scope>
    <source>
        <strain evidence="1">Rmic-2018</strain>
        <tissue evidence="1">Larvae</tissue>
    </source>
</reference>
<comment type="caution">
    <text evidence="1">The sequence shown here is derived from an EMBL/GenBank/DDBJ whole genome shotgun (WGS) entry which is preliminary data.</text>
</comment>
<sequence length="101" mass="11563">MDTRITPDESESYAEVVPSCDLERDKASLETKVDRLCPWHTTRISQLERELGNLADARDGLELEHDVYKSRATTMIDKKNHHISALKGKVRTLEKRLAKNS</sequence>
<dbReference type="AlphaFoldDB" id="A0A9J6DHP8"/>
<accession>A0A9J6DHP8</accession>
<keyword evidence="2" id="KW-1185">Reference proteome</keyword>
<dbReference type="EMBL" id="JABSTU010000009">
    <property type="protein sequence ID" value="KAH8021401.1"/>
    <property type="molecule type" value="Genomic_DNA"/>
</dbReference>